<dbReference type="PROSITE" id="PS51257">
    <property type="entry name" value="PROKAR_LIPOPROTEIN"/>
    <property type="match status" value="1"/>
</dbReference>
<dbReference type="Proteomes" id="UP000744769">
    <property type="component" value="Unassembled WGS sequence"/>
</dbReference>
<dbReference type="EMBL" id="JAAOIV010000009">
    <property type="protein sequence ID" value="NHN56670.1"/>
    <property type="molecule type" value="Genomic_DNA"/>
</dbReference>
<dbReference type="RefSeq" id="WP_166197332.1">
    <property type="nucleotide sequence ID" value="NZ_JAAOIV010000009.1"/>
</dbReference>
<feature type="transmembrane region" description="Helical" evidence="1">
    <location>
        <begin position="12"/>
        <end position="33"/>
    </location>
</feature>
<keyword evidence="1" id="KW-0812">Transmembrane</keyword>
<dbReference type="AlphaFoldDB" id="A0A967EAW7"/>
<evidence type="ECO:0000313" key="2">
    <source>
        <dbReference type="EMBL" id="NHN56670.1"/>
    </source>
</evidence>
<proteinExistence type="predicted"/>
<gene>
    <name evidence="2" type="ORF">G9U51_12850</name>
</gene>
<comment type="caution">
    <text evidence="2">The sequence shown here is derived from an EMBL/GenBank/DDBJ whole genome shotgun (WGS) entry which is preliminary data.</text>
</comment>
<dbReference type="Pfam" id="PF14155">
    <property type="entry name" value="DUF4307"/>
    <property type="match status" value="1"/>
</dbReference>
<reference evidence="2" key="1">
    <citation type="submission" date="2020-03" db="EMBL/GenBank/DDBJ databases">
        <title>Draft sequencing of Calidifontibacter sp. DB0510.</title>
        <authorList>
            <person name="Kim D.-U."/>
        </authorList>
    </citation>
    <scope>NUCLEOTIDE SEQUENCE</scope>
    <source>
        <strain evidence="2">DB0510</strain>
    </source>
</reference>
<keyword evidence="3" id="KW-1185">Reference proteome</keyword>
<protein>
    <submittedName>
        <fullName evidence="2">DUF4307 domain-containing protein</fullName>
    </submittedName>
</protein>
<evidence type="ECO:0000313" key="3">
    <source>
        <dbReference type="Proteomes" id="UP000744769"/>
    </source>
</evidence>
<accession>A0A967EAW7</accession>
<evidence type="ECO:0000256" key="1">
    <source>
        <dbReference type="SAM" id="Phobius"/>
    </source>
</evidence>
<keyword evidence="1" id="KW-1133">Transmembrane helix</keyword>
<keyword evidence="1" id="KW-0472">Membrane</keyword>
<dbReference type="InterPro" id="IPR025443">
    <property type="entry name" value="DUF4307"/>
</dbReference>
<name>A0A967EAW7_9MICO</name>
<sequence>MALPRPAPGQGRWWFVGIVAGLLACGAAVWFGISATRGLSWSDAGFDNPVPNNRITMRFDVVNQDGRPVRCTLKAMDIRHAQVGITTVDLPASSYQSTRYQRTIPTVAQAVTGTVVNCEYK</sequence>
<organism evidence="2 3">
    <name type="scientific">Metallococcus carri</name>
    <dbReference type="NCBI Taxonomy" id="1656884"/>
    <lineage>
        <taxon>Bacteria</taxon>
        <taxon>Bacillati</taxon>
        <taxon>Actinomycetota</taxon>
        <taxon>Actinomycetes</taxon>
        <taxon>Micrococcales</taxon>
        <taxon>Dermacoccaceae</taxon>
        <taxon>Metallococcus</taxon>
    </lineage>
</organism>